<keyword evidence="1" id="KW-0732">Signal</keyword>
<evidence type="ECO:0000313" key="3">
    <source>
        <dbReference type="Proteomes" id="UP000240493"/>
    </source>
</evidence>
<gene>
    <name evidence="2" type="ORF">M441DRAFT_61605</name>
</gene>
<evidence type="ECO:0000256" key="1">
    <source>
        <dbReference type="SAM" id="SignalP"/>
    </source>
</evidence>
<feature type="chain" id="PRO_5015517438" evidence="1">
    <location>
        <begin position="20"/>
        <end position="288"/>
    </location>
</feature>
<keyword evidence="3" id="KW-1185">Reference proteome</keyword>
<dbReference type="OrthoDB" id="4932058at2759"/>
<name>A0A2T3YWD9_TRIA4</name>
<organism evidence="2 3">
    <name type="scientific">Trichoderma asperellum (strain ATCC 204424 / CBS 433.97 / NBRC 101777)</name>
    <dbReference type="NCBI Taxonomy" id="1042311"/>
    <lineage>
        <taxon>Eukaryota</taxon>
        <taxon>Fungi</taxon>
        <taxon>Dikarya</taxon>
        <taxon>Ascomycota</taxon>
        <taxon>Pezizomycotina</taxon>
        <taxon>Sordariomycetes</taxon>
        <taxon>Hypocreomycetidae</taxon>
        <taxon>Hypocreales</taxon>
        <taxon>Hypocreaceae</taxon>
        <taxon>Trichoderma</taxon>
    </lineage>
</organism>
<proteinExistence type="predicted"/>
<feature type="signal peptide" evidence="1">
    <location>
        <begin position="1"/>
        <end position="19"/>
    </location>
</feature>
<dbReference type="EMBL" id="KZ679269">
    <property type="protein sequence ID" value="PTB36885.1"/>
    <property type="molecule type" value="Genomic_DNA"/>
</dbReference>
<reference evidence="2 3" key="1">
    <citation type="submission" date="2016-07" db="EMBL/GenBank/DDBJ databases">
        <title>Multiple horizontal gene transfer events from other fungi enriched the ability of initially mycotrophic Trichoderma (Ascomycota) to feed on dead plant biomass.</title>
        <authorList>
            <consortium name="DOE Joint Genome Institute"/>
            <person name="Aerts A."/>
            <person name="Atanasova L."/>
            <person name="Chenthamara K."/>
            <person name="Zhang J."/>
            <person name="Grujic M."/>
            <person name="Henrissat B."/>
            <person name="Kuo A."/>
            <person name="Salamov A."/>
            <person name="Lipzen A."/>
            <person name="Labutti K."/>
            <person name="Barry K."/>
            <person name="Miao Y."/>
            <person name="Rahimi M.J."/>
            <person name="Shen Q."/>
            <person name="Grigoriev I.V."/>
            <person name="Kubicek C.P."/>
            <person name="Druzhinina I.S."/>
        </authorList>
    </citation>
    <scope>NUCLEOTIDE SEQUENCE [LARGE SCALE GENOMIC DNA]</scope>
    <source>
        <strain evidence="2 3">CBS 433.97</strain>
    </source>
</reference>
<dbReference type="InterPro" id="IPR036265">
    <property type="entry name" value="HIT-like_sf"/>
</dbReference>
<dbReference type="Proteomes" id="UP000240493">
    <property type="component" value="Unassembled WGS sequence"/>
</dbReference>
<sequence length="288" mass="31945">MIHFIRFLLLVLPAFSVVAQTSYCTFDQIRRKDVSGCICQGHKDDCDPVKGCDACGFEIKERRTHSKAPQCPVGCTAQDWNCRGCGIWYTTLCNSLQLCLKGSKCVSSNKISKNGPSSWILLPQDEPLITNTDLLPGILEMANNPGKYGDAFDFAQRNYDPDKQALALNSVRTRTMEQFHIHVCSKPTTQNPRVIKRLQAAKLNPTKELLPIPKLKPTDPNLWCKSVASGKGPVTDFVQSIHALFQKPKAVCKEIAGAAIVQDFNKNRWGCVTDSKDGPLPDFCSGYH</sequence>
<accession>A0A2T3YWD9</accession>
<dbReference type="AlphaFoldDB" id="A0A2T3YWD9"/>
<evidence type="ECO:0000313" key="2">
    <source>
        <dbReference type="EMBL" id="PTB36885.1"/>
    </source>
</evidence>
<dbReference type="SUPFAM" id="SSF54197">
    <property type="entry name" value="HIT-like"/>
    <property type="match status" value="1"/>
</dbReference>
<protein>
    <submittedName>
        <fullName evidence="2">Uncharacterized protein</fullName>
    </submittedName>
</protein>